<proteinExistence type="predicted"/>
<reference evidence="1 2" key="1">
    <citation type="journal article" date="2014" name="BMC Genomics">
        <title>Genome and secretome analysis of the hemibiotrophic fungal pathogen, Moniliophthora roreri, which causes frosty pod rot disease of cacao: mechanisms of the biotrophic and necrotrophic phases.</title>
        <authorList>
            <person name="Meinhardt L.W."/>
            <person name="Costa G.G.L."/>
            <person name="Thomazella D.P.T."/>
            <person name="Teixeira P.J.P.L."/>
            <person name="Carazzolle M.F."/>
            <person name="Schuster S.C."/>
            <person name="Carlson J.E."/>
            <person name="Guiltinan M.J."/>
            <person name="Mieczkowski P."/>
            <person name="Farmer A."/>
            <person name="Ramaraj T."/>
            <person name="Crozier J."/>
            <person name="Davis R.E."/>
            <person name="Shao J."/>
            <person name="Melnick R.L."/>
            <person name="Pereira G.A.G."/>
            <person name="Bailey B.A."/>
        </authorList>
    </citation>
    <scope>NUCLEOTIDE SEQUENCE [LARGE SCALE GENOMIC DNA]</scope>
    <source>
        <strain evidence="1 2">MCA 2997</strain>
    </source>
</reference>
<gene>
    <name evidence="1" type="ORF">Moror_8400</name>
</gene>
<dbReference type="Proteomes" id="UP000017559">
    <property type="component" value="Unassembled WGS sequence"/>
</dbReference>
<evidence type="ECO:0000313" key="2">
    <source>
        <dbReference type="Proteomes" id="UP000017559"/>
    </source>
</evidence>
<accession>V2XNW3</accession>
<comment type="caution">
    <text evidence="1">The sequence shown here is derived from an EMBL/GenBank/DDBJ whole genome shotgun (WGS) entry which is preliminary data.</text>
</comment>
<dbReference type="KEGG" id="mrr:Moror_8400"/>
<keyword evidence="2" id="KW-1185">Reference proteome</keyword>
<protein>
    <submittedName>
        <fullName evidence="1">Uncharacterized protein</fullName>
    </submittedName>
</protein>
<dbReference type="HOGENOM" id="CLU_1496606_0_0_1"/>
<organism evidence="1 2">
    <name type="scientific">Moniliophthora roreri (strain MCA 2997)</name>
    <name type="common">Cocoa frosty pod rot fungus</name>
    <name type="synonym">Crinipellis roreri</name>
    <dbReference type="NCBI Taxonomy" id="1381753"/>
    <lineage>
        <taxon>Eukaryota</taxon>
        <taxon>Fungi</taxon>
        <taxon>Dikarya</taxon>
        <taxon>Basidiomycota</taxon>
        <taxon>Agaricomycotina</taxon>
        <taxon>Agaricomycetes</taxon>
        <taxon>Agaricomycetidae</taxon>
        <taxon>Agaricales</taxon>
        <taxon>Marasmiineae</taxon>
        <taxon>Marasmiaceae</taxon>
        <taxon>Moniliophthora</taxon>
    </lineage>
</organism>
<name>V2XNW3_MONRO</name>
<dbReference type="AlphaFoldDB" id="V2XNW3"/>
<dbReference type="OrthoDB" id="2831593at2759"/>
<dbReference type="EMBL" id="AWSO01000151">
    <property type="protein sequence ID" value="ESK94200.1"/>
    <property type="molecule type" value="Genomic_DNA"/>
</dbReference>
<evidence type="ECO:0000313" key="1">
    <source>
        <dbReference type="EMBL" id="ESK94200.1"/>
    </source>
</evidence>
<sequence length="180" mass="20298">MIPVQFIPSLVFFCPKTLNFLHIRQAMPPTEPQFLPRLVPHLYDEYADGRSSRRLFVRTPSPLTRRSGDDNQYFTISGLLGPLSATPIHGRVIDADTLRAQAAAHRQSQGQLLPRYTFSKGNALVLVDITSILDYYSNLEYDAALSYKLARKIVSIILSALKERFSFPFTTKFVSNSCDA</sequence>